<dbReference type="PANTHER" id="PTHR40076">
    <property type="entry name" value="MEMBRANE PROTEIN-RELATED"/>
    <property type="match status" value="1"/>
</dbReference>
<keyword evidence="2" id="KW-0472">Membrane</keyword>
<dbReference type="EMBL" id="VMSO01000023">
    <property type="protein sequence ID" value="KAA8500514.1"/>
    <property type="molecule type" value="Genomic_DNA"/>
</dbReference>
<dbReference type="InterPro" id="IPR010380">
    <property type="entry name" value="DUF975"/>
</dbReference>
<name>A0A5M9HU68_9FIRM</name>
<sequence>MKTRKQMKRLGRMSLKKHYVIFVAACLIAAFLASEFTSSLNFSTVQNYETTYDQVQSDLNGDSTYSIKTGVDSIGWGDVIRIIVEDNMQAGKEMSQEIRQNAIEDSENGNPMFGRTRGVLSNIVNQVSSGSIIVTAAAAIGSITGSDNLGILILIIIGALGLFIFWFLIQNTFPVVIRRVFLEGMIYDRVTTQRFVFLLRVKKWLKASWIMFVKYVYYSLWCLTLVGIVVKHYSYFLVPYIVAENPDMTAREAITLSRKMMKGHKWQCFVFELSFLGWEVLGALTLGIFNILYTNPYQVASFTRYYAELRAEAIEKGIPGSELLYDTYLYEKAESYVIAAKYPDVIKVIEEPEDTVEKLTGWRGFLARNFGVLLLRREQERAYERHQADYVRVHSMIDDVQREAYPVRLYPIPEEERRKLVQSLNYMRHYSIWSLITVFLSMSVFGWLWEVGMHLVAYGEFVNRGALHGPWLPIYGTGAVLILTVLNRFRRNPALEFGATIVVCGFLEYMTSLVMEIATGGTKWWDYSGYFLNLNGRICAEGLLVFGIGGLAIVYVIAPVIDDLVNRFNERKVMVICTVLMVAFLADAVYSQIHPNTGKGVTDIEEARGPDPAHQVSGKQIQA</sequence>
<dbReference type="Pfam" id="PF06541">
    <property type="entry name" value="ABC_trans_CmpB"/>
    <property type="match status" value="1"/>
</dbReference>
<feature type="transmembrane region" description="Helical" evidence="2">
    <location>
        <begin position="430"/>
        <end position="449"/>
    </location>
</feature>
<dbReference type="AlphaFoldDB" id="A0A5M9HU68"/>
<evidence type="ECO:0000313" key="4">
    <source>
        <dbReference type="Proteomes" id="UP000322025"/>
    </source>
</evidence>
<keyword evidence="2" id="KW-0812">Transmembrane</keyword>
<dbReference type="InterPro" id="IPR010540">
    <property type="entry name" value="CmpB_TMEM229"/>
</dbReference>
<keyword evidence="2" id="KW-1133">Transmembrane helix</keyword>
<evidence type="ECO:0000313" key="3">
    <source>
        <dbReference type="EMBL" id="KAA8500514.1"/>
    </source>
</evidence>
<dbReference type="Proteomes" id="UP000322025">
    <property type="component" value="Unassembled WGS sequence"/>
</dbReference>
<feature type="transmembrane region" description="Helical" evidence="2">
    <location>
        <begin position="498"/>
        <end position="522"/>
    </location>
</feature>
<feature type="transmembrane region" description="Helical" evidence="2">
    <location>
        <begin position="573"/>
        <end position="593"/>
    </location>
</feature>
<feature type="transmembrane region" description="Helical" evidence="2">
    <location>
        <begin position="269"/>
        <end position="293"/>
    </location>
</feature>
<keyword evidence="4" id="KW-1185">Reference proteome</keyword>
<dbReference type="RefSeq" id="WP_150311438.1">
    <property type="nucleotide sequence ID" value="NZ_VMSO01000023.1"/>
</dbReference>
<proteinExistence type="predicted"/>
<protein>
    <submittedName>
        <fullName evidence="3">DUF975 family protein</fullName>
    </submittedName>
</protein>
<feature type="transmembrane region" description="Helical" evidence="2">
    <location>
        <begin position="542"/>
        <end position="561"/>
    </location>
</feature>
<evidence type="ECO:0000256" key="1">
    <source>
        <dbReference type="SAM" id="MobiDB-lite"/>
    </source>
</evidence>
<comment type="caution">
    <text evidence="3">The sequence shown here is derived from an EMBL/GenBank/DDBJ whole genome shotgun (WGS) entry which is preliminary data.</text>
</comment>
<feature type="transmembrane region" description="Helical" evidence="2">
    <location>
        <begin position="149"/>
        <end position="169"/>
    </location>
</feature>
<accession>A0A5M9HU68</accession>
<organism evidence="3 4">
    <name type="scientific">Mediterraneibacter catenae</name>
    <dbReference type="NCBI Taxonomy" id="2594882"/>
    <lineage>
        <taxon>Bacteria</taxon>
        <taxon>Bacillati</taxon>
        <taxon>Bacillota</taxon>
        <taxon>Clostridia</taxon>
        <taxon>Lachnospirales</taxon>
        <taxon>Lachnospiraceae</taxon>
        <taxon>Mediterraneibacter</taxon>
    </lineage>
</organism>
<dbReference type="OrthoDB" id="9789229at2"/>
<evidence type="ECO:0000256" key="2">
    <source>
        <dbReference type="SAM" id="Phobius"/>
    </source>
</evidence>
<dbReference type="PANTHER" id="PTHR40076:SF1">
    <property type="entry name" value="MEMBRANE PROTEIN"/>
    <property type="match status" value="1"/>
</dbReference>
<reference evidence="3" key="1">
    <citation type="submission" date="2019-07" db="EMBL/GenBank/DDBJ databases">
        <authorList>
            <person name="Wongkuna S."/>
            <person name="Scaria J."/>
        </authorList>
    </citation>
    <scope>NUCLEOTIDE SEQUENCE [LARGE SCALE GENOMIC DNA]</scope>
    <source>
        <strain evidence="3">SW178</strain>
    </source>
</reference>
<gene>
    <name evidence="3" type="ORF">FNY66_13115</name>
</gene>
<feature type="region of interest" description="Disordered" evidence="1">
    <location>
        <begin position="601"/>
        <end position="623"/>
    </location>
</feature>
<feature type="transmembrane region" description="Helical" evidence="2">
    <location>
        <begin position="209"/>
        <end position="230"/>
    </location>
</feature>
<dbReference type="Pfam" id="PF06161">
    <property type="entry name" value="DUF975"/>
    <property type="match status" value="1"/>
</dbReference>
<feature type="transmembrane region" description="Helical" evidence="2">
    <location>
        <begin position="469"/>
        <end position="486"/>
    </location>
</feature>